<keyword evidence="9" id="KW-1185">Reference proteome</keyword>
<dbReference type="Pfam" id="PF13640">
    <property type="entry name" value="2OG-FeII_Oxy_3"/>
    <property type="match status" value="1"/>
</dbReference>
<reference evidence="8 9" key="1">
    <citation type="submission" date="2024-10" db="EMBL/GenBank/DDBJ databases">
        <title>Updated reference genomes for cyclostephanoid diatoms.</title>
        <authorList>
            <person name="Roberts W.R."/>
            <person name="Alverson A.J."/>
        </authorList>
    </citation>
    <scope>NUCLEOTIDE SEQUENCE [LARGE SCALE GENOMIC DNA]</scope>
    <source>
        <strain evidence="8 9">AJA228-03</strain>
    </source>
</reference>
<comment type="caution">
    <text evidence="8">The sequence shown here is derived from an EMBL/GenBank/DDBJ whole genome shotgun (WGS) entry which is preliminary data.</text>
</comment>
<evidence type="ECO:0000259" key="7">
    <source>
        <dbReference type="PROSITE" id="PS51471"/>
    </source>
</evidence>
<organism evidence="8 9">
    <name type="scientific">Cyclostephanos tholiformis</name>
    <dbReference type="NCBI Taxonomy" id="382380"/>
    <lineage>
        <taxon>Eukaryota</taxon>
        <taxon>Sar</taxon>
        <taxon>Stramenopiles</taxon>
        <taxon>Ochrophyta</taxon>
        <taxon>Bacillariophyta</taxon>
        <taxon>Coscinodiscophyceae</taxon>
        <taxon>Thalassiosirophycidae</taxon>
        <taxon>Stephanodiscales</taxon>
        <taxon>Stephanodiscaceae</taxon>
        <taxon>Cyclostephanos</taxon>
    </lineage>
</organism>
<evidence type="ECO:0000256" key="2">
    <source>
        <dbReference type="ARBA" id="ARBA00022723"/>
    </source>
</evidence>
<dbReference type="SMART" id="SM00702">
    <property type="entry name" value="P4Hc"/>
    <property type="match status" value="1"/>
</dbReference>
<evidence type="ECO:0000256" key="6">
    <source>
        <dbReference type="ARBA" id="ARBA00023004"/>
    </source>
</evidence>
<dbReference type="InterPro" id="IPR051559">
    <property type="entry name" value="HIF_prolyl_hydroxylases"/>
</dbReference>
<dbReference type="AlphaFoldDB" id="A0ABD3RAA7"/>
<evidence type="ECO:0000256" key="4">
    <source>
        <dbReference type="ARBA" id="ARBA00022964"/>
    </source>
</evidence>
<dbReference type="Gene3D" id="2.60.120.620">
    <property type="entry name" value="q2cbj1_9rhob like domain"/>
    <property type="match status" value="1"/>
</dbReference>
<evidence type="ECO:0000256" key="1">
    <source>
        <dbReference type="ARBA" id="ARBA00001961"/>
    </source>
</evidence>
<dbReference type="GO" id="GO:0031418">
    <property type="term" value="F:L-ascorbic acid binding"/>
    <property type="evidence" value="ECO:0007669"/>
    <property type="project" value="UniProtKB-KW"/>
</dbReference>
<keyword evidence="2" id="KW-0479">Metal-binding</keyword>
<dbReference type="PROSITE" id="PS51471">
    <property type="entry name" value="FE2OG_OXY"/>
    <property type="match status" value="1"/>
</dbReference>
<sequence>MNYILRRINVDVAAMSLIAAAAVGVLCEAATRTSLGDAQNARECRYPPLSSIVTRAHIRELEENNVVVIDNVLSPYTLRCARARAEMLGSIMEPSPNDVDVRQDVILSIKEDDEYDHGDAMIHCMRLLRGVPHLLDRFDYATSRRHVVPRQCQLALYRPDGGSAYVRHLDRCNSPMVEMGLLGWLRASDYRHRVVTAILYLNSPEWTGGGELRLFDGSVDDDGDDKDGDDDGKYLDIVPSGGRLILFDSSRVEHQVLASHGEDRYALTCWFNGDLVRETE</sequence>
<comment type="cofactor">
    <cofactor evidence="1">
        <name>L-ascorbate</name>
        <dbReference type="ChEBI" id="CHEBI:38290"/>
    </cofactor>
</comment>
<dbReference type="SUPFAM" id="SSF51197">
    <property type="entry name" value="Clavaminate synthase-like"/>
    <property type="match status" value="1"/>
</dbReference>
<dbReference type="GO" id="GO:0051213">
    <property type="term" value="F:dioxygenase activity"/>
    <property type="evidence" value="ECO:0007669"/>
    <property type="project" value="UniProtKB-KW"/>
</dbReference>
<gene>
    <name evidence="8" type="ORF">ACHAXA_011426</name>
</gene>
<dbReference type="InterPro" id="IPR005123">
    <property type="entry name" value="Oxoglu/Fe-dep_dioxygenase_dom"/>
</dbReference>
<keyword evidence="4" id="KW-0223">Dioxygenase</keyword>
<dbReference type="PANTHER" id="PTHR12907">
    <property type="entry name" value="EGL NINE HOMOLOG-RELATED"/>
    <property type="match status" value="1"/>
</dbReference>
<dbReference type="InterPro" id="IPR044862">
    <property type="entry name" value="Pro_4_hyd_alph_FE2OG_OXY"/>
</dbReference>
<dbReference type="GO" id="GO:0046872">
    <property type="term" value="F:metal ion binding"/>
    <property type="evidence" value="ECO:0007669"/>
    <property type="project" value="UniProtKB-KW"/>
</dbReference>
<proteinExistence type="predicted"/>
<protein>
    <recommendedName>
        <fullName evidence="7">Fe2OG dioxygenase domain-containing protein</fullName>
    </recommendedName>
</protein>
<dbReference type="InterPro" id="IPR006620">
    <property type="entry name" value="Pro_4_hyd_alph"/>
</dbReference>
<keyword evidence="5" id="KW-0560">Oxidoreductase</keyword>
<dbReference type="Proteomes" id="UP001530377">
    <property type="component" value="Unassembled WGS sequence"/>
</dbReference>
<evidence type="ECO:0000256" key="5">
    <source>
        <dbReference type="ARBA" id="ARBA00023002"/>
    </source>
</evidence>
<keyword evidence="3" id="KW-0847">Vitamin C</keyword>
<evidence type="ECO:0000313" key="8">
    <source>
        <dbReference type="EMBL" id="KAL3809753.1"/>
    </source>
</evidence>
<keyword evidence="6" id="KW-0408">Iron</keyword>
<dbReference type="EMBL" id="JALLPB020000380">
    <property type="protein sequence ID" value="KAL3809753.1"/>
    <property type="molecule type" value="Genomic_DNA"/>
</dbReference>
<feature type="domain" description="Fe2OG dioxygenase" evidence="7">
    <location>
        <begin position="148"/>
        <end position="273"/>
    </location>
</feature>
<accession>A0ABD3RAA7</accession>
<dbReference type="PANTHER" id="PTHR12907:SF26">
    <property type="entry name" value="HIF PROLYL HYDROXYLASE, ISOFORM C"/>
    <property type="match status" value="1"/>
</dbReference>
<evidence type="ECO:0000313" key="9">
    <source>
        <dbReference type="Proteomes" id="UP001530377"/>
    </source>
</evidence>
<evidence type="ECO:0000256" key="3">
    <source>
        <dbReference type="ARBA" id="ARBA00022896"/>
    </source>
</evidence>
<name>A0ABD3RAA7_9STRA</name>